<dbReference type="EMBL" id="JACHON010000011">
    <property type="protein sequence ID" value="MBB6513363.1"/>
    <property type="molecule type" value="Genomic_DNA"/>
</dbReference>
<gene>
    <name evidence="5" type="ORF">GGQ92_002171</name>
</gene>
<dbReference type="Gene3D" id="3.10.350.10">
    <property type="entry name" value="LysM domain"/>
    <property type="match status" value="1"/>
</dbReference>
<feature type="chain" id="PRO_5032452354" evidence="2">
    <location>
        <begin position="34"/>
        <end position="470"/>
    </location>
</feature>
<dbReference type="InterPro" id="IPR016047">
    <property type="entry name" value="M23ase_b-sheet_dom"/>
</dbReference>
<dbReference type="InterPro" id="IPR011098">
    <property type="entry name" value="G5_dom"/>
</dbReference>
<dbReference type="Gene3D" id="2.70.70.10">
    <property type="entry name" value="Glucose Permease (Domain IIA)"/>
    <property type="match status" value="1"/>
</dbReference>
<feature type="domain" description="LysM" evidence="4">
    <location>
        <begin position="210"/>
        <end position="255"/>
    </location>
</feature>
<dbReference type="CDD" id="cd00118">
    <property type="entry name" value="LysM"/>
    <property type="match status" value="1"/>
</dbReference>
<comment type="caution">
    <text evidence="5">The sequence shown here is derived from an EMBL/GenBank/DDBJ whole genome shotgun (WGS) entry which is preliminary data.</text>
</comment>
<dbReference type="SUPFAM" id="SSF54106">
    <property type="entry name" value="LysM domain"/>
    <property type="match status" value="1"/>
</dbReference>
<dbReference type="RefSeq" id="WP_246384377.1">
    <property type="nucleotide sequence ID" value="NZ_BAAACU010000012.1"/>
</dbReference>
<sequence length="470" mass="51526">MREGMFHSLKKTWKRAAIVGLLGFGITAGTVQADEIELQTIYHVYVDGEHIGIVDDQSIVQNYINVTIANEGKDSEDITYVVDEEISFIAEKVFNKQVDNTEVLDTLDEQLTIEAVGNALTIGEEVVGYFATEEDAEQVLQSYKEKFVKPEVLEALENEEKQALEVGDTQIVDVTLSEETSIAQQNVAPSSIISVEDGVTLLEKGTLEEKKHVVAEGDVLGSIASKYDLSLKTLLELNNDLTEDSVIRIGDELVVTETKPYVTVVVVEESLREEEIPFEKEVKESDSMYKGDEEITQEGQNGTAKKQYQITKVNGVAVKEEVISEEVIEEPVKEILVKGTKVVPSRGSGKFAWPAVGGYISSKMGPRWGSYHKGIDIARPSNRNILAADNGRVVSAGWDSSGYGNKIVIDHGNGYRTIYAHLSSLNVSAGQVVEKGQKIGVMGSTGRSTGIHLHFEVYKNGARIDPLTVL</sequence>
<dbReference type="SUPFAM" id="SSF51261">
    <property type="entry name" value="Duplicated hybrid motif"/>
    <property type="match status" value="1"/>
</dbReference>
<dbReference type="Proteomes" id="UP000572212">
    <property type="component" value="Unassembled WGS sequence"/>
</dbReference>
<keyword evidence="5" id="KW-0378">Hydrolase</keyword>
<accession>A0A841RP24</accession>
<evidence type="ECO:0000259" key="4">
    <source>
        <dbReference type="PROSITE" id="PS51782"/>
    </source>
</evidence>
<keyword evidence="6" id="KW-1185">Reference proteome</keyword>
<dbReference type="GO" id="GO:0004222">
    <property type="term" value="F:metalloendopeptidase activity"/>
    <property type="evidence" value="ECO:0007669"/>
    <property type="project" value="TreeGrafter"/>
</dbReference>
<keyword evidence="1 2" id="KW-0732">Signal</keyword>
<dbReference type="PANTHER" id="PTHR21666">
    <property type="entry name" value="PEPTIDASE-RELATED"/>
    <property type="match status" value="1"/>
</dbReference>
<reference evidence="5 6" key="1">
    <citation type="submission" date="2020-08" db="EMBL/GenBank/DDBJ databases">
        <title>Genomic Encyclopedia of Type Strains, Phase IV (KMG-IV): sequencing the most valuable type-strain genomes for metagenomic binning, comparative biology and taxonomic classification.</title>
        <authorList>
            <person name="Goeker M."/>
        </authorList>
    </citation>
    <scope>NUCLEOTIDE SEQUENCE [LARGE SCALE GENOMIC DNA]</scope>
    <source>
        <strain evidence="5 6">DSM 11805</strain>
    </source>
</reference>
<dbReference type="PROSITE" id="PS51782">
    <property type="entry name" value="LYSM"/>
    <property type="match status" value="1"/>
</dbReference>
<name>A0A841RP24_9BACI</name>
<organism evidence="5 6">
    <name type="scientific">Gracilibacillus halotolerans</name>
    <dbReference type="NCBI Taxonomy" id="74386"/>
    <lineage>
        <taxon>Bacteria</taxon>
        <taxon>Bacillati</taxon>
        <taxon>Bacillota</taxon>
        <taxon>Bacilli</taxon>
        <taxon>Bacillales</taxon>
        <taxon>Bacillaceae</taxon>
        <taxon>Gracilibacillus</taxon>
    </lineage>
</organism>
<dbReference type="Pfam" id="PF07501">
    <property type="entry name" value="G5"/>
    <property type="match status" value="1"/>
</dbReference>
<dbReference type="Gene3D" id="2.20.230.10">
    <property type="entry name" value="Resuscitation-promoting factor rpfb"/>
    <property type="match status" value="1"/>
</dbReference>
<evidence type="ECO:0000313" key="6">
    <source>
        <dbReference type="Proteomes" id="UP000572212"/>
    </source>
</evidence>
<dbReference type="PANTHER" id="PTHR21666:SF270">
    <property type="entry name" value="MUREIN HYDROLASE ACTIVATOR ENVC"/>
    <property type="match status" value="1"/>
</dbReference>
<evidence type="ECO:0000256" key="2">
    <source>
        <dbReference type="SAM" id="SignalP"/>
    </source>
</evidence>
<dbReference type="Pfam" id="PF01551">
    <property type="entry name" value="Peptidase_M23"/>
    <property type="match status" value="1"/>
</dbReference>
<evidence type="ECO:0000313" key="5">
    <source>
        <dbReference type="EMBL" id="MBB6513363.1"/>
    </source>
</evidence>
<dbReference type="InterPro" id="IPR036779">
    <property type="entry name" value="LysM_dom_sf"/>
</dbReference>
<feature type="domain" description="G5" evidence="3">
    <location>
        <begin position="262"/>
        <end position="342"/>
    </location>
</feature>
<dbReference type="PROSITE" id="PS51109">
    <property type="entry name" value="G5"/>
    <property type="match status" value="1"/>
</dbReference>
<dbReference type="InterPro" id="IPR011055">
    <property type="entry name" value="Dup_hybrid_motif"/>
</dbReference>
<dbReference type="Pfam" id="PF01476">
    <property type="entry name" value="LysM"/>
    <property type="match status" value="1"/>
</dbReference>
<feature type="signal peptide" evidence="2">
    <location>
        <begin position="1"/>
        <end position="33"/>
    </location>
</feature>
<dbReference type="SMART" id="SM00257">
    <property type="entry name" value="LysM"/>
    <property type="match status" value="1"/>
</dbReference>
<evidence type="ECO:0000256" key="1">
    <source>
        <dbReference type="ARBA" id="ARBA00022729"/>
    </source>
</evidence>
<protein>
    <submittedName>
        <fullName evidence="5">Murein DD-endopeptidase MepM/ murein hydrolase activator NlpD</fullName>
    </submittedName>
</protein>
<dbReference type="CDD" id="cd12797">
    <property type="entry name" value="M23_peptidase"/>
    <property type="match status" value="1"/>
</dbReference>
<dbReference type="SMART" id="SM01208">
    <property type="entry name" value="G5"/>
    <property type="match status" value="1"/>
</dbReference>
<proteinExistence type="predicted"/>
<evidence type="ECO:0000259" key="3">
    <source>
        <dbReference type="PROSITE" id="PS51109"/>
    </source>
</evidence>
<dbReference type="InterPro" id="IPR050570">
    <property type="entry name" value="Cell_wall_metabolism_enzyme"/>
</dbReference>
<dbReference type="InterPro" id="IPR018392">
    <property type="entry name" value="LysM"/>
</dbReference>
<dbReference type="AlphaFoldDB" id="A0A841RP24"/>